<dbReference type="GO" id="GO:0016740">
    <property type="term" value="F:transferase activity"/>
    <property type="evidence" value="ECO:0007669"/>
    <property type="project" value="InterPro"/>
</dbReference>
<keyword evidence="2" id="KW-1185">Reference proteome</keyword>
<dbReference type="InterPro" id="IPR016035">
    <property type="entry name" value="Acyl_Trfase/lysoPLipase"/>
</dbReference>
<dbReference type="Gene3D" id="3.40.366.10">
    <property type="entry name" value="Malonyl-Coenzyme A Acyl Carrier Protein, domain 2"/>
    <property type="match status" value="1"/>
</dbReference>
<dbReference type="RefSeq" id="WP_045706468.1">
    <property type="nucleotide sequence ID" value="NZ_JZKH01000403.1"/>
</dbReference>
<dbReference type="SUPFAM" id="SSF52151">
    <property type="entry name" value="FabD/lysophospholipase-like"/>
    <property type="match status" value="1"/>
</dbReference>
<feature type="non-terminal residue" evidence="1">
    <location>
        <position position="68"/>
    </location>
</feature>
<dbReference type="EMBL" id="JZKH01000403">
    <property type="protein sequence ID" value="KJS57641.1"/>
    <property type="molecule type" value="Genomic_DNA"/>
</dbReference>
<dbReference type="Proteomes" id="UP000033699">
    <property type="component" value="Unassembled WGS sequence"/>
</dbReference>
<evidence type="ECO:0000313" key="1">
    <source>
        <dbReference type="EMBL" id="KJS57641.1"/>
    </source>
</evidence>
<sequence>MTTLWGLGVRRFLELGPDAVLTAMARQCVDEDTEAAFTAALRAKQDDRETFAAFVGQAHTAGTAVDWT</sequence>
<comment type="caution">
    <text evidence="1">The sequence shown here is derived from an EMBL/GenBank/DDBJ whole genome shotgun (WGS) entry which is preliminary data.</text>
</comment>
<proteinExistence type="predicted"/>
<accession>A0A0F2T5C9</accession>
<dbReference type="AlphaFoldDB" id="A0A0F2T5C9"/>
<evidence type="ECO:0000313" key="2">
    <source>
        <dbReference type="Proteomes" id="UP000033699"/>
    </source>
</evidence>
<dbReference type="InterPro" id="IPR001227">
    <property type="entry name" value="Ac_transferase_dom_sf"/>
</dbReference>
<organism evidence="1 2">
    <name type="scientific">Streptomyces rubellomurinus (strain ATCC 31215)</name>
    <dbReference type="NCBI Taxonomy" id="359131"/>
    <lineage>
        <taxon>Bacteria</taxon>
        <taxon>Bacillati</taxon>
        <taxon>Actinomycetota</taxon>
        <taxon>Actinomycetes</taxon>
        <taxon>Kitasatosporales</taxon>
        <taxon>Streptomycetaceae</taxon>
        <taxon>Streptomyces</taxon>
    </lineage>
</organism>
<reference evidence="1 2" key="1">
    <citation type="submission" date="2015-02" db="EMBL/GenBank/DDBJ databases">
        <authorList>
            <person name="Ju K.-S."/>
            <person name="Doroghazi J.R."/>
            <person name="Metcalf W."/>
        </authorList>
    </citation>
    <scope>NUCLEOTIDE SEQUENCE [LARGE SCALE GENOMIC DNA]</scope>
    <source>
        <strain evidence="1 2">ATCC 31215</strain>
    </source>
</reference>
<name>A0A0F2T5C9_STRR3</name>
<dbReference type="OrthoDB" id="9778690at2"/>
<dbReference type="PATRIC" id="fig|359131.3.peg.4974"/>
<protein>
    <submittedName>
        <fullName evidence="1">Uncharacterized protein</fullName>
    </submittedName>
</protein>
<gene>
    <name evidence="1" type="ORF">VM95_38375</name>
</gene>